<dbReference type="GO" id="GO:0008757">
    <property type="term" value="F:S-adenosylmethionine-dependent methyltransferase activity"/>
    <property type="evidence" value="ECO:0007669"/>
    <property type="project" value="InterPro"/>
</dbReference>
<dbReference type="InterPro" id="IPR051052">
    <property type="entry name" value="Diverse_substrate_MTase"/>
</dbReference>
<dbReference type="AlphaFoldDB" id="A0AAE1AAN0"/>
<dbReference type="GO" id="GO:0032259">
    <property type="term" value="P:methylation"/>
    <property type="evidence" value="ECO:0007669"/>
    <property type="project" value="UniProtKB-KW"/>
</dbReference>
<evidence type="ECO:0000259" key="4">
    <source>
        <dbReference type="Pfam" id="PF08241"/>
    </source>
</evidence>
<reference evidence="5" key="1">
    <citation type="journal article" date="2023" name="G3 (Bethesda)">
        <title>A reference genome for the long-term kleptoplast-retaining sea slug Elysia crispata morphotype clarki.</title>
        <authorList>
            <person name="Eastman K.E."/>
            <person name="Pendleton A.L."/>
            <person name="Shaikh M.A."/>
            <person name="Suttiyut T."/>
            <person name="Ogas R."/>
            <person name="Tomko P."/>
            <person name="Gavelis G."/>
            <person name="Widhalm J.R."/>
            <person name="Wisecaver J.H."/>
        </authorList>
    </citation>
    <scope>NUCLEOTIDE SEQUENCE</scope>
    <source>
        <strain evidence="5">ECLA1</strain>
    </source>
</reference>
<comment type="similarity">
    <text evidence="1">Belongs to the methyltransferase superfamily.</text>
</comment>
<protein>
    <recommendedName>
        <fullName evidence="4">Methyltransferase type 11 domain-containing protein</fullName>
    </recommendedName>
</protein>
<dbReference type="Gene3D" id="3.40.50.150">
    <property type="entry name" value="Vaccinia Virus protein VP39"/>
    <property type="match status" value="1"/>
</dbReference>
<dbReference type="InterPro" id="IPR029063">
    <property type="entry name" value="SAM-dependent_MTases_sf"/>
</dbReference>
<organism evidence="5 6">
    <name type="scientific">Elysia crispata</name>
    <name type="common">lettuce slug</name>
    <dbReference type="NCBI Taxonomy" id="231223"/>
    <lineage>
        <taxon>Eukaryota</taxon>
        <taxon>Metazoa</taxon>
        <taxon>Spiralia</taxon>
        <taxon>Lophotrochozoa</taxon>
        <taxon>Mollusca</taxon>
        <taxon>Gastropoda</taxon>
        <taxon>Heterobranchia</taxon>
        <taxon>Euthyneura</taxon>
        <taxon>Panpulmonata</taxon>
        <taxon>Sacoglossa</taxon>
        <taxon>Placobranchoidea</taxon>
        <taxon>Plakobranchidae</taxon>
        <taxon>Elysia</taxon>
    </lineage>
</organism>
<evidence type="ECO:0000313" key="6">
    <source>
        <dbReference type="Proteomes" id="UP001283361"/>
    </source>
</evidence>
<dbReference type="Pfam" id="PF08241">
    <property type="entry name" value="Methyltransf_11"/>
    <property type="match status" value="1"/>
</dbReference>
<proteinExistence type="inferred from homology"/>
<name>A0AAE1AAN0_9GAST</name>
<keyword evidence="3" id="KW-0808">Transferase</keyword>
<feature type="domain" description="Methyltransferase type 11" evidence="4">
    <location>
        <begin position="162"/>
        <end position="253"/>
    </location>
</feature>
<evidence type="ECO:0000256" key="2">
    <source>
        <dbReference type="ARBA" id="ARBA00022603"/>
    </source>
</evidence>
<dbReference type="CDD" id="cd02440">
    <property type="entry name" value="AdoMet_MTases"/>
    <property type="match status" value="1"/>
</dbReference>
<keyword evidence="6" id="KW-1185">Reference proteome</keyword>
<dbReference type="Proteomes" id="UP001283361">
    <property type="component" value="Unassembled WGS sequence"/>
</dbReference>
<evidence type="ECO:0000256" key="3">
    <source>
        <dbReference type="ARBA" id="ARBA00022679"/>
    </source>
</evidence>
<evidence type="ECO:0000256" key="1">
    <source>
        <dbReference type="ARBA" id="ARBA00008361"/>
    </source>
</evidence>
<keyword evidence="2" id="KW-0489">Methyltransferase</keyword>
<dbReference type="EMBL" id="JAWDGP010002271">
    <property type="protein sequence ID" value="KAK3784374.1"/>
    <property type="molecule type" value="Genomic_DNA"/>
</dbReference>
<evidence type="ECO:0000313" key="5">
    <source>
        <dbReference type="EMBL" id="KAK3784374.1"/>
    </source>
</evidence>
<gene>
    <name evidence="5" type="ORF">RRG08_010441</name>
</gene>
<dbReference type="InterPro" id="IPR013216">
    <property type="entry name" value="Methyltransf_11"/>
</dbReference>
<dbReference type="PANTHER" id="PTHR44942">
    <property type="entry name" value="METHYLTRANSF_11 DOMAIN-CONTAINING PROTEIN"/>
    <property type="match status" value="1"/>
</dbReference>
<dbReference type="SUPFAM" id="SSF53335">
    <property type="entry name" value="S-adenosyl-L-methionine-dependent methyltransferases"/>
    <property type="match status" value="1"/>
</dbReference>
<sequence>MLGSSWSDSLATIALFKQMVCGHLQTGTRLAEQTWNFPDRFDSPGIDQLQRRQTEEIYSLLDKLVIFQTTKQDSSGLRPAQVSSVDPSCPLWSGLRSKMSLVDSVLDEQGATMKQGVDTTKMFVDNDHVKNYAKYRTRYSEDVFKYIVDYCKETRPDLDLCVDVGCGSGQSTTGFAKYFKKVVGVDISEAQISQAPKDIPNVEFKVAPAEQLPFLESNSVDLWTCAQAFNYMPEKETFAEADRVLKPGGTMVILGYLTLSGQEELINTELYKIIAKILPYWPKETKSIFNKFKDVTLPYPGWTRNDTLVNPHRMSLEELVGVFSSFYSVLAYQQDHPEEHFLEQIETSLRDAHRQVFGQQEEIVFDLTWETFLLIGRKPLQ</sequence>
<dbReference type="PANTHER" id="PTHR44942:SF4">
    <property type="entry name" value="METHYLTRANSFERASE TYPE 11 DOMAIN-CONTAINING PROTEIN"/>
    <property type="match status" value="1"/>
</dbReference>
<accession>A0AAE1AAN0</accession>
<comment type="caution">
    <text evidence="5">The sequence shown here is derived from an EMBL/GenBank/DDBJ whole genome shotgun (WGS) entry which is preliminary data.</text>
</comment>